<dbReference type="PIRSF" id="PIRSF019345">
    <property type="entry name" value="ScpB"/>
    <property type="match status" value="1"/>
</dbReference>
<reference evidence="5 6" key="1">
    <citation type="journal article" date="2018" name="Int. J. Syst. Evol. Microbiol.">
        <title>Uliginosibacterium sediminicola sp. nov., isolated from freshwater sediment.</title>
        <authorList>
            <person name="Hwang W.M."/>
            <person name="Kim S.M."/>
            <person name="Kang K."/>
            <person name="Ahn T.Y."/>
        </authorList>
    </citation>
    <scope>NUCLEOTIDE SEQUENCE [LARGE SCALE GENOMIC DNA]</scope>
    <source>
        <strain evidence="5 6">M1-21</strain>
    </source>
</reference>
<dbReference type="PANTHER" id="PTHR34298:SF2">
    <property type="entry name" value="SEGREGATION AND CONDENSATION PROTEIN B"/>
    <property type="match status" value="1"/>
</dbReference>
<keyword evidence="6" id="KW-1185">Reference proteome</keyword>
<dbReference type="Proteomes" id="UP001410394">
    <property type="component" value="Unassembled WGS sequence"/>
</dbReference>
<dbReference type="Pfam" id="PF04079">
    <property type="entry name" value="SMC_ScpB"/>
    <property type="match status" value="1"/>
</dbReference>
<keyword evidence="4" id="KW-0131">Cell cycle</keyword>
<name>A0ABU9YZS0_9RHOO</name>
<dbReference type="NCBIfam" id="TIGR00281">
    <property type="entry name" value="SMC-Scp complex subunit ScpB"/>
    <property type="match status" value="1"/>
</dbReference>
<dbReference type="EMBL" id="JBDIVE010000005">
    <property type="protein sequence ID" value="MEN3069023.1"/>
    <property type="molecule type" value="Genomic_DNA"/>
</dbReference>
<keyword evidence="1" id="KW-0963">Cytoplasm</keyword>
<dbReference type="SUPFAM" id="SSF46785">
    <property type="entry name" value="Winged helix' DNA-binding domain"/>
    <property type="match status" value="2"/>
</dbReference>
<evidence type="ECO:0000313" key="5">
    <source>
        <dbReference type="EMBL" id="MEN3069023.1"/>
    </source>
</evidence>
<evidence type="ECO:0000256" key="2">
    <source>
        <dbReference type="ARBA" id="ARBA00022618"/>
    </source>
</evidence>
<keyword evidence="3" id="KW-0159">Chromosome partition</keyword>
<evidence type="ECO:0000256" key="1">
    <source>
        <dbReference type="ARBA" id="ARBA00022490"/>
    </source>
</evidence>
<proteinExistence type="predicted"/>
<comment type="caution">
    <text evidence="5">The sequence shown here is derived from an EMBL/GenBank/DDBJ whole genome shotgun (WGS) entry which is preliminary data.</text>
</comment>
<gene>
    <name evidence="5" type="primary">scpB</name>
    <name evidence="5" type="ORF">ABDB84_11085</name>
</gene>
<keyword evidence="2" id="KW-0132">Cell division</keyword>
<dbReference type="PANTHER" id="PTHR34298">
    <property type="entry name" value="SEGREGATION AND CONDENSATION PROTEIN B"/>
    <property type="match status" value="1"/>
</dbReference>
<accession>A0ABU9YZS0</accession>
<dbReference type="InterPro" id="IPR036390">
    <property type="entry name" value="WH_DNA-bd_sf"/>
</dbReference>
<dbReference type="InterPro" id="IPR036388">
    <property type="entry name" value="WH-like_DNA-bd_sf"/>
</dbReference>
<evidence type="ECO:0000256" key="4">
    <source>
        <dbReference type="ARBA" id="ARBA00023306"/>
    </source>
</evidence>
<sequence>MGEPDLALARQALEAALLSASEPLSTSELRRLFEPDLGAELVGRLLDDIQRDWQGRPVELKRLASGWRFHTRDVLQPYLERLKQTRPPRYSRAVLETLAIIVYRQPVTRGDIEEIRGVAVSANIIKLLETRGWIDSIGHRDTPGRPALYATTRQFLDDLGLRSLTELPPLSSLSDIEGVLDLVEPAEHAPSGASEPR</sequence>
<dbReference type="InterPro" id="IPR005234">
    <property type="entry name" value="ScpB_csome_segregation"/>
</dbReference>
<evidence type="ECO:0000313" key="6">
    <source>
        <dbReference type="Proteomes" id="UP001410394"/>
    </source>
</evidence>
<protein>
    <submittedName>
        <fullName evidence="5">SMC-Scp complex subunit ScpB</fullName>
    </submittedName>
</protein>
<evidence type="ECO:0000256" key="3">
    <source>
        <dbReference type="ARBA" id="ARBA00022829"/>
    </source>
</evidence>
<dbReference type="RefSeq" id="WP_345919792.1">
    <property type="nucleotide sequence ID" value="NZ_JBDIVE010000005.1"/>
</dbReference>
<organism evidence="5 6">
    <name type="scientific">Uliginosibacterium sediminicola</name>
    <dbReference type="NCBI Taxonomy" id="2024550"/>
    <lineage>
        <taxon>Bacteria</taxon>
        <taxon>Pseudomonadati</taxon>
        <taxon>Pseudomonadota</taxon>
        <taxon>Betaproteobacteria</taxon>
        <taxon>Rhodocyclales</taxon>
        <taxon>Zoogloeaceae</taxon>
        <taxon>Uliginosibacterium</taxon>
    </lineage>
</organism>
<dbReference type="Gene3D" id="1.10.10.10">
    <property type="entry name" value="Winged helix-like DNA-binding domain superfamily/Winged helix DNA-binding domain"/>
    <property type="match status" value="2"/>
</dbReference>